<accession>A0A916NI57</accession>
<keyword evidence="5" id="KW-1185">Reference proteome</keyword>
<keyword evidence="3" id="KW-1133">Transmembrane helix</keyword>
<dbReference type="AlphaFoldDB" id="A0A916NI57"/>
<keyword evidence="1" id="KW-0175">Coiled coil</keyword>
<protein>
    <submittedName>
        <fullName evidence="4">Homolog of E. coli HemX protein</fullName>
    </submittedName>
</protein>
<dbReference type="RefSeq" id="WP_220636019.1">
    <property type="nucleotide sequence ID" value="NZ_CAJQUM010000001.1"/>
</dbReference>
<keyword evidence="3" id="KW-0812">Transmembrane</keyword>
<feature type="compositionally biased region" description="Low complexity" evidence="2">
    <location>
        <begin position="7"/>
        <end position="19"/>
    </location>
</feature>
<feature type="coiled-coil region" evidence="1">
    <location>
        <begin position="78"/>
        <end position="105"/>
    </location>
</feature>
<dbReference type="Proteomes" id="UP000742786">
    <property type="component" value="Unassembled WGS sequence"/>
</dbReference>
<gene>
    <name evidence="4" type="ORF">GTOL_12024</name>
</gene>
<sequence>MDNKPSAAPAVPPVETAPAPDQPALRRRSLLPLVAAVLAALLLWQWFDTHTRIEGLRQDFAKRLADNDIMVRESRALAKQNQELAAALQARVALLEADSASAQSQQVALESMYQELSRTRDERLLAEVEQSITIAVQQLQLAGNVEAALIALNGADARLAKAAQPQFLPLRKLIAHDIANLTALPVADISGLALKIESIVAQVDSFPMAFEQRPKNESAKMQNAQAAKPAKAVVKQDAWWQALLNDLWAEVRQLIRVERVDHADPGLLPPTQAYFLRENIKLRLVNARLALLARDARSFREDTRQVAEWLDRYFDTQSRPVQSAIATLKGLSALNVVQQAPSLNETLAAVRNFKLGRK</sequence>
<evidence type="ECO:0000256" key="2">
    <source>
        <dbReference type="SAM" id="MobiDB-lite"/>
    </source>
</evidence>
<reference evidence="4" key="1">
    <citation type="submission" date="2021-04" db="EMBL/GenBank/DDBJ databases">
        <authorList>
            <person name="Hornung B."/>
        </authorList>
    </citation>
    <scope>NUCLEOTIDE SEQUENCE</scope>
    <source>
        <strain evidence="4">G5G6</strain>
    </source>
</reference>
<feature type="region of interest" description="Disordered" evidence="2">
    <location>
        <begin position="1"/>
        <end position="21"/>
    </location>
</feature>
<name>A0A916NI57_9PROT</name>
<evidence type="ECO:0000313" key="4">
    <source>
        <dbReference type="EMBL" id="CAG4884141.1"/>
    </source>
</evidence>
<evidence type="ECO:0000256" key="1">
    <source>
        <dbReference type="SAM" id="Coils"/>
    </source>
</evidence>
<evidence type="ECO:0000256" key="3">
    <source>
        <dbReference type="SAM" id="Phobius"/>
    </source>
</evidence>
<dbReference type="Pfam" id="PF04375">
    <property type="entry name" value="HemX"/>
    <property type="match status" value="1"/>
</dbReference>
<keyword evidence="3" id="KW-0472">Membrane</keyword>
<dbReference type="EMBL" id="CAJQUM010000001">
    <property type="protein sequence ID" value="CAG4884141.1"/>
    <property type="molecule type" value="Genomic_DNA"/>
</dbReference>
<comment type="caution">
    <text evidence="4">The sequence shown here is derived from an EMBL/GenBank/DDBJ whole genome shotgun (WGS) entry which is preliminary data.</text>
</comment>
<dbReference type="InterPro" id="IPR007470">
    <property type="entry name" value="HemX"/>
</dbReference>
<dbReference type="PANTHER" id="PTHR38043">
    <property type="entry name" value="PROTEIN HEMX"/>
    <property type="match status" value="1"/>
</dbReference>
<organism evidence="4 5">
    <name type="scientific">Georgfuchsia toluolica</name>
    <dbReference type="NCBI Taxonomy" id="424218"/>
    <lineage>
        <taxon>Bacteria</taxon>
        <taxon>Pseudomonadati</taxon>
        <taxon>Pseudomonadota</taxon>
        <taxon>Betaproteobacteria</taxon>
        <taxon>Nitrosomonadales</taxon>
        <taxon>Sterolibacteriaceae</taxon>
        <taxon>Georgfuchsia</taxon>
    </lineage>
</organism>
<feature type="transmembrane region" description="Helical" evidence="3">
    <location>
        <begin position="30"/>
        <end position="47"/>
    </location>
</feature>
<dbReference type="PANTHER" id="PTHR38043:SF1">
    <property type="entry name" value="PROTEIN HEMX"/>
    <property type="match status" value="1"/>
</dbReference>
<evidence type="ECO:0000313" key="5">
    <source>
        <dbReference type="Proteomes" id="UP000742786"/>
    </source>
</evidence>
<proteinExistence type="predicted"/>